<dbReference type="EC" id="7.1.1.9" evidence="15"/>
<feature type="transmembrane region" description="Helical" evidence="16">
    <location>
        <begin position="289"/>
        <end position="313"/>
    </location>
</feature>
<dbReference type="GO" id="GO:0020037">
    <property type="term" value="F:heme binding"/>
    <property type="evidence" value="ECO:0007669"/>
    <property type="project" value="InterPro"/>
</dbReference>
<keyword evidence="5 15" id="KW-0349">Heme</keyword>
<dbReference type="Gene3D" id="1.20.210.10">
    <property type="entry name" value="Cytochrome c oxidase-like, subunit I domain"/>
    <property type="match status" value="1"/>
</dbReference>
<dbReference type="PROSITE" id="PS50855">
    <property type="entry name" value="COX1"/>
    <property type="match status" value="1"/>
</dbReference>
<feature type="transmembrane region" description="Helical" evidence="16">
    <location>
        <begin position="80"/>
        <end position="106"/>
    </location>
</feature>
<evidence type="ECO:0000256" key="4">
    <source>
        <dbReference type="ARBA" id="ARBA00022448"/>
    </source>
</evidence>
<feature type="transmembrane region" description="Helical" evidence="16">
    <location>
        <begin position="39"/>
        <end position="60"/>
    </location>
</feature>
<feature type="transmembrane region" description="Helical" evidence="16">
    <location>
        <begin position="325"/>
        <end position="347"/>
    </location>
</feature>
<comment type="pathway">
    <text evidence="3 15">Energy metabolism; oxidative phosphorylation.</text>
</comment>
<dbReference type="GO" id="GO:0006123">
    <property type="term" value="P:mitochondrial electron transport, cytochrome c to oxygen"/>
    <property type="evidence" value="ECO:0007669"/>
    <property type="project" value="TreeGrafter"/>
</dbReference>
<evidence type="ECO:0000313" key="18">
    <source>
        <dbReference type="EMBL" id="QBC73448.1"/>
    </source>
</evidence>
<dbReference type="GO" id="GO:0004129">
    <property type="term" value="F:cytochrome-c oxidase activity"/>
    <property type="evidence" value="ECO:0007669"/>
    <property type="project" value="UniProtKB-EC"/>
</dbReference>
<feature type="transmembrane region" description="Helical" evidence="16">
    <location>
        <begin position="434"/>
        <end position="458"/>
    </location>
</feature>
<evidence type="ECO:0000256" key="5">
    <source>
        <dbReference type="ARBA" id="ARBA00022617"/>
    </source>
</evidence>
<evidence type="ECO:0000256" key="2">
    <source>
        <dbReference type="ARBA" id="ARBA00004141"/>
    </source>
</evidence>
<evidence type="ECO:0000256" key="14">
    <source>
        <dbReference type="ARBA" id="ARBA00023136"/>
    </source>
</evidence>
<dbReference type="GO" id="GO:0015990">
    <property type="term" value="P:electron transport coupled proton transport"/>
    <property type="evidence" value="ECO:0007669"/>
    <property type="project" value="TreeGrafter"/>
</dbReference>
<gene>
    <name evidence="18" type="primary">cox1</name>
</gene>
<feature type="transmembrane region" description="Helical" evidence="16">
    <location>
        <begin position="478"/>
        <end position="495"/>
    </location>
</feature>
<accession>A0A411K7M1</accession>
<evidence type="ECO:0000256" key="6">
    <source>
        <dbReference type="ARBA" id="ARBA00022660"/>
    </source>
</evidence>
<keyword evidence="13 15" id="KW-0186">Copper</keyword>
<feature type="transmembrane region" description="Helical" evidence="16">
    <location>
        <begin position="399"/>
        <end position="419"/>
    </location>
</feature>
<keyword evidence="12 15" id="KW-0408">Iron</keyword>
<sequence length="608" mass="69106">MHRQDLILKKLNKKFDFKKTFNGLKRWFFSTNHKDIGTLYLLFAGFAGIIGTIFSVLIRIELAAPGNQILNGNHQFYNVIITAHAFIMIFFLVMPAMIGGLGNWFVPIMLGAPDMAFPRLNNISFWMLPPSFFLLLFSSLVEVGVGTGWTVYPPLAGIESHSGGSVDLAIFSLHLAGVSSLLGAINFISTICNMRAPHLFWHRLTLFTWSIFITAILLLLSLPVLAGAITMLLTDRNFNTTFFDPAGGGDPILYQHLFWFFGHPEVYIIILPGFGVISQVICTYSTKPIFGYIGMVYAMLSIGLLGFIVWAHHMYTVGMDVDTRGYFTAATMIIAVPTGIKIFSWLATMWGGILEYRTSMLFTLGFLVLFTIGGLTGIVLSNSGLDIALHDTYYVVAHFHYVLSMGAVFAMFAGIYYWLQKMTGYDYWELISEIHFWLTFIGVNVTFFPMHFLGLAGMPRRIPDYPDSYSFWNGVESYGSWISIVGLYIFICVLHDSWSWRNRIFDHFNDYIGKTSTALIDYPVNLEHFKVLDPKLDNKIAEFLKNNHDQIKLGANEEFDRFVYDLLYSRTWFTDINQFLNYLERPTAVKVLKKVDFLNSFTVFGSKN</sequence>
<dbReference type="InterPro" id="IPR023615">
    <property type="entry name" value="Cyt_c_Oxase_su1_BS"/>
</dbReference>
<geneLocation type="mitochondrion" evidence="18"/>
<dbReference type="AlphaFoldDB" id="A0A411K7M1"/>
<keyword evidence="10 15" id="KW-0249">Electron transport</keyword>
<reference evidence="18" key="1">
    <citation type="journal article" date="2019" name="Eur. J. Protist.">
        <title>The complete mitochondrial genome of Paravannella minima (Amoebozoa, Discosea, Vannellida).</title>
        <authorList>
            <person name="Bondarenko N."/>
            <person name="Glotova A."/>
            <person name="Nassonova E."/>
            <person name="Masharsky A."/>
            <person name="Polev D."/>
            <person name="Smirnov A."/>
        </authorList>
    </citation>
    <scope>NUCLEOTIDE SEQUENCE</scope>
</reference>
<keyword evidence="4 15" id="KW-0813">Transport</keyword>
<dbReference type="InterPro" id="IPR000883">
    <property type="entry name" value="Cyt_C_Oxase_1"/>
</dbReference>
<name>A0A411K7M1_9EUKA</name>
<evidence type="ECO:0000256" key="12">
    <source>
        <dbReference type="ARBA" id="ARBA00023004"/>
    </source>
</evidence>
<keyword evidence="8 15" id="KW-0479">Metal-binding</keyword>
<comment type="similarity">
    <text evidence="15">Belongs to the heme-copper respiratory oxidase family.</text>
</comment>
<dbReference type="FunFam" id="1.20.210.10:FF:000001">
    <property type="entry name" value="Cytochrome c oxidase subunit 1"/>
    <property type="match status" value="1"/>
</dbReference>
<comment type="function">
    <text evidence="15">Component of the cytochrome c oxidase, the last enzyme in the mitochondrial electron transport chain which drives oxidative phosphorylation. The respiratory chain contains 3 multisubunit complexes succinate dehydrogenase (complex II, CII), ubiquinol-cytochrome c oxidoreductase (cytochrome b-c1 complex, complex III, CIII) and cytochrome c oxidase (complex IV, CIV), that cooperate to transfer electrons derived from NADH and succinate to molecular oxygen, creating an electrochemical gradient over the inner membrane that drives transmembrane transport and the ATP synthase. Cytochrome c oxidase is the component of the respiratory chain that catalyzes the reduction of oxygen to water. Electrons originating from reduced cytochrome c in the intermembrane space (IMS) are transferred via the dinuclear copper A center (CU(A)) of subunit 2 and heme A of subunit 1 to the active site in subunit 1, a binuclear center (BNC) formed by heme A3 and copper B (CU(B)). The BNC reduces molecular oxygen to 2 water molecules using 4 electrons from cytochrome c in the IMS and 4 protons from the mitochondrial matrix.</text>
</comment>
<feature type="transmembrane region" description="Helical" evidence="16">
    <location>
        <begin position="253"/>
        <end position="277"/>
    </location>
</feature>
<dbReference type="PRINTS" id="PR01165">
    <property type="entry name" value="CYCOXIDASEI"/>
</dbReference>
<dbReference type="GO" id="GO:0045277">
    <property type="term" value="C:respiratory chain complex IV"/>
    <property type="evidence" value="ECO:0007669"/>
    <property type="project" value="InterPro"/>
</dbReference>
<evidence type="ECO:0000256" key="15">
    <source>
        <dbReference type="RuleBase" id="RU000369"/>
    </source>
</evidence>
<feature type="domain" description="Cytochrome oxidase subunit I profile" evidence="17">
    <location>
        <begin position="27"/>
        <end position="500"/>
    </location>
</feature>
<keyword evidence="7 15" id="KW-0812">Transmembrane</keyword>
<evidence type="ECO:0000256" key="9">
    <source>
        <dbReference type="ARBA" id="ARBA00022967"/>
    </source>
</evidence>
<evidence type="ECO:0000256" key="8">
    <source>
        <dbReference type="ARBA" id="ARBA00022723"/>
    </source>
</evidence>
<dbReference type="EMBL" id="MH910097">
    <property type="protein sequence ID" value="QBC73448.1"/>
    <property type="molecule type" value="Genomic_DNA"/>
</dbReference>
<comment type="cofactor">
    <cofactor evidence="1">
        <name>heme</name>
        <dbReference type="ChEBI" id="CHEBI:30413"/>
    </cofactor>
</comment>
<dbReference type="GO" id="GO:0005743">
    <property type="term" value="C:mitochondrial inner membrane"/>
    <property type="evidence" value="ECO:0007669"/>
    <property type="project" value="UniProtKB-SubCell"/>
</dbReference>
<organism evidence="18">
    <name type="scientific">Paravannella minima</name>
    <dbReference type="NCBI Taxonomy" id="1443144"/>
    <lineage>
        <taxon>Eukaryota</taxon>
        <taxon>Amoebozoa</taxon>
        <taxon>Discosea</taxon>
        <taxon>Flabellinia</taxon>
        <taxon>Vannellidae</taxon>
        <taxon>Paravannella</taxon>
    </lineage>
</organism>
<evidence type="ECO:0000256" key="16">
    <source>
        <dbReference type="SAM" id="Phobius"/>
    </source>
</evidence>
<evidence type="ECO:0000256" key="1">
    <source>
        <dbReference type="ARBA" id="ARBA00001971"/>
    </source>
</evidence>
<dbReference type="GeneID" id="39114205"/>
<keyword evidence="14 15" id="KW-0472">Membrane</keyword>
<feature type="transmembrane region" description="Helical" evidence="16">
    <location>
        <begin position="169"/>
        <end position="192"/>
    </location>
</feature>
<dbReference type="PANTHER" id="PTHR10422:SF18">
    <property type="entry name" value="CYTOCHROME C OXIDASE SUBUNIT 1"/>
    <property type="match status" value="1"/>
</dbReference>
<dbReference type="GO" id="GO:0046872">
    <property type="term" value="F:metal ion binding"/>
    <property type="evidence" value="ECO:0007669"/>
    <property type="project" value="UniProtKB-KW"/>
</dbReference>
<dbReference type="CDD" id="cd01663">
    <property type="entry name" value="Cyt_c_Oxidase_I"/>
    <property type="match status" value="1"/>
</dbReference>
<evidence type="ECO:0000259" key="17">
    <source>
        <dbReference type="PROSITE" id="PS50855"/>
    </source>
</evidence>
<feature type="transmembrane region" description="Helical" evidence="16">
    <location>
        <begin position="204"/>
        <end position="233"/>
    </location>
</feature>
<evidence type="ECO:0000256" key="13">
    <source>
        <dbReference type="ARBA" id="ARBA00023008"/>
    </source>
</evidence>
<keyword evidence="15" id="KW-0999">Mitochondrion inner membrane</keyword>
<keyword evidence="15 18" id="KW-0496">Mitochondrion</keyword>
<proteinExistence type="inferred from homology"/>
<evidence type="ECO:0000256" key="10">
    <source>
        <dbReference type="ARBA" id="ARBA00022982"/>
    </source>
</evidence>
<evidence type="ECO:0000256" key="7">
    <source>
        <dbReference type="ARBA" id="ARBA00022692"/>
    </source>
</evidence>
<evidence type="ECO:0000256" key="3">
    <source>
        <dbReference type="ARBA" id="ARBA00004673"/>
    </source>
</evidence>
<dbReference type="UniPathway" id="UPA00705"/>
<dbReference type="SUPFAM" id="SSF81442">
    <property type="entry name" value="Cytochrome c oxidase subunit I-like"/>
    <property type="match status" value="1"/>
</dbReference>
<keyword evidence="11 16" id="KW-1133">Transmembrane helix</keyword>
<comment type="catalytic activity">
    <reaction evidence="15">
        <text>4 Fe(II)-[cytochrome c] + O2 + 8 H(+)(in) = 4 Fe(III)-[cytochrome c] + 2 H2O + 4 H(+)(out)</text>
        <dbReference type="Rhea" id="RHEA:11436"/>
        <dbReference type="Rhea" id="RHEA-COMP:10350"/>
        <dbReference type="Rhea" id="RHEA-COMP:14399"/>
        <dbReference type="ChEBI" id="CHEBI:15377"/>
        <dbReference type="ChEBI" id="CHEBI:15378"/>
        <dbReference type="ChEBI" id="CHEBI:15379"/>
        <dbReference type="ChEBI" id="CHEBI:29033"/>
        <dbReference type="ChEBI" id="CHEBI:29034"/>
        <dbReference type="EC" id="7.1.1.9"/>
    </reaction>
</comment>
<dbReference type="InterPro" id="IPR036927">
    <property type="entry name" value="Cyt_c_oxase-like_su1_sf"/>
</dbReference>
<dbReference type="Pfam" id="PF00115">
    <property type="entry name" value="COX1"/>
    <property type="match status" value="1"/>
</dbReference>
<dbReference type="InterPro" id="IPR023616">
    <property type="entry name" value="Cyt_c_oxase-like_su1_dom"/>
</dbReference>
<keyword evidence="9" id="KW-1278">Translocase</keyword>
<comment type="subcellular location">
    <subcellularLocation>
        <location evidence="2">Membrane</location>
        <topology evidence="2">Multi-pass membrane protein</topology>
    </subcellularLocation>
    <subcellularLocation>
        <location evidence="15">Mitochondrion inner membrane</location>
        <topology evidence="15">Multi-pass membrane protein</topology>
    </subcellularLocation>
</comment>
<feature type="transmembrane region" description="Helical" evidence="16">
    <location>
        <begin position="127"/>
        <end position="149"/>
    </location>
</feature>
<dbReference type="RefSeq" id="YP_009557809.1">
    <property type="nucleotide sequence ID" value="NC_040955.1"/>
</dbReference>
<keyword evidence="6 15" id="KW-0679">Respiratory chain</keyword>
<protein>
    <recommendedName>
        <fullName evidence="15">Cytochrome c oxidase subunit 1</fullName>
        <ecNumber evidence="15">7.1.1.9</ecNumber>
    </recommendedName>
</protein>
<feature type="transmembrane region" description="Helical" evidence="16">
    <location>
        <begin position="359"/>
        <end position="379"/>
    </location>
</feature>
<dbReference type="PROSITE" id="PS00077">
    <property type="entry name" value="COX1_CUB"/>
    <property type="match status" value="1"/>
</dbReference>
<dbReference type="PANTHER" id="PTHR10422">
    <property type="entry name" value="CYTOCHROME C OXIDASE SUBUNIT 1"/>
    <property type="match status" value="1"/>
</dbReference>
<evidence type="ECO:0000256" key="11">
    <source>
        <dbReference type="ARBA" id="ARBA00022989"/>
    </source>
</evidence>
<dbReference type="InterPro" id="IPR033944">
    <property type="entry name" value="Cyt_c_oxase_su1_dom"/>
</dbReference>